<feature type="compositionally biased region" description="Low complexity" evidence="1">
    <location>
        <begin position="1"/>
        <end position="18"/>
    </location>
</feature>
<proteinExistence type="predicted"/>
<organism evidence="2 3">
    <name type="scientific">Xanthomonas protegens</name>
    <dbReference type="NCBI Taxonomy" id="3380705"/>
    <lineage>
        <taxon>Bacteria</taxon>
        <taxon>Pseudomonadati</taxon>
        <taxon>Pseudomonadota</taxon>
        <taxon>Gammaproteobacteria</taxon>
        <taxon>Lysobacterales</taxon>
        <taxon>Lysobacteraceae</taxon>
        <taxon>Xanthomonas</taxon>
    </lineage>
</organism>
<dbReference type="RefSeq" id="WP_342072689.1">
    <property type="nucleotide sequence ID" value="NZ_JAQJCQ010000003.1"/>
</dbReference>
<protein>
    <submittedName>
        <fullName evidence="2">Uncharacterized protein</fullName>
    </submittedName>
</protein>
<feature type="region of interest" description="Disordered" evidence="1">
    <location>
        <begin position="1"/>
        <end position="24"/>
    </location>
</feature>
<gene>
    <name evidence="2" type="ORF">PIQ37_05505</name>
</gene>
<accession>A0ABU9LAJ9</accession>
<evidence type="ECO:0000256" key="1">
    <source>
        <dbReference type="SAM" id="MobiDB-lite"/>
    </source>
</evidence>
<evidence type="ECO:0000313" key="2">
    <source>
        <dbReference type="EMBL" id="MEL4890870.1"/>
    </source>
</evidence>
<evidence type="ECO:0000313" key="3">
    <source>
        <dbReference type="Proteomes" id="UP001486626"/>
    </source>
</evidence>
<reference evidence="2 3" key="1">
    <citation type="journal article" date="2024" name="FEMS Microbiol. Lett.">
        <title>Xanthomonas protegens sp. nov., a novel rice seed-associated bacterium, provides in vivo protection against X. oryzae pv. oryzae, the bacterial leaf blight pathogen.</title>
        <authorList>
            <person name="Rana R."/>
            <person name="Sharma A."/>
            <person name="Madhavan V.N."/>
            <person name="Korpole S."/>
            <person name="Sonti R.V."/>
            <person name="Patel H.K."/>
            <person name="Patil P.B."/>
        </authorList>
    </citation>
    <scope>NUCLEOTIDE SEQUENCE [LARGE SCALE GENOMIC DNA]</scope>
    <source>
        <strain evidence="2 3">PPL118</strain>
    </source>
</reference>
<keyword evidence="3" id="KW-1185">Reference proteome</keyword>
<name>A0ABU9LAJ9_9XANT</name>
<dbReference type="EMBL" id="JAQJCQ010000003">
    <property type="protein sequence ID" value="MEL4890870.1"/>
    <property type="molecule type" value="Genomic_DNA"/>
</dbReference>
<comment type="caution">
    <text evidence="2">The sequence shown here is derived from an EMBL/GenBank/DDBJ whole genome shotgun (WGS) entry which is preliminary data.</text>
</comment>
<dbReference type="Proteomes" id="UP001486626">
    <property type="component" value="Unassembled WGS sequence"/>
</dbReference>
<sequence>MDQGQNNSKNNGNGNGKSDSYGHGGYIFGHATRRAVSGAVRVFVGPPSATNRSRLAVDAGRSFVMSAGISR</sequence>